<reference evidence="3 4" key="1">
    <citation type="submission" date="2020-04" db="EMBL/GenBank/DDBJ databases">
        <authorList>
            <person name="Hitch T.C.A."/>
            <person name="Wylensek D."/>
            <person name="Clavel T."/>
        </authorList>
    </citation>
    <scope>NUCLEOTIDE SEQUENCE [LARGE SCALE GENOMIC DNA]</scope>
    <source>
        <strain evidence="3 4">COR2-253-APC-1A</strain>
    </source>
</reference>
<organism evidence="3 4">
    <name type="scientific">Victivallis vadensis</name>
    <dbReference type="NCBI Taxonomy" id="172901"/>
    <lineage>
        <taxon>Bacteria</taxon>
        <taxon>Pseudomonadati</taxon>
        <taxon>Lentisphaerota</taxon>
        <taxon>Lentisphaeria</taxon>
        <taxon>Victivallales</taxon>
        <taxon>Victivallaceae</taxon>
        <taxon>Victivallis</taxon>
    </lineage>
</organism>
<dbReference type="RefSeq" id="WP_168963730.1">
    <property type="nucleotide sequence ID" value="NZ_JABAEW010000054.1"/>
</dbReference>
<gene>
    <name evidence="3" type="ORF">HF882_19030</name>
</gene>
<feature type="domain" description="Alpha-L-rhamnosidase concanavalin-like" evidence="1">
    <location>
        <begin position="175"/>
        <end position="256"/>
    </location>
</feature>
<dbReference type="InterPro" id="IPR012341">
    <property type="entry name" value="6hp_glycosidase-like_sf"/>
</dbReference>
<evidence type="ECO:0000259" key="1">
    <source>
        <dbReference type="Pfam" id="PF05592"/>
    </source>
</evidence>
<dbReference type="Pfam" id="PF17389">
    <property type="entry name" value="Bac_rhamnosid6H"/>
    <property type="match status" value="2"/>
</dbReference>
<comment type="caution">
    <text evidence="3">The sequence shown here is derived from an EMBL/GenBank/DDBJ whole genome shotgun (WGS) entry which is preliminary data.</text>
</comment>
<dbReference type="PANTHER" id="PTHR34987:SF4">
    <property type="entry name" value="ALPHA-L-RHAMNOSIDASE C-TERMINAL DOMAIN-CONTAINING PROTEIN"/>
    <property type="match status" value="1"/>
</dbReference>
<dbReference type="InterPro" id="IPR035396">
    <property type="entry name" value="Bac_rhamnosid6H"/>
</dbReference>
<evidence type="ECO:0000313" key="3">
    <source>
        <dbReference type="EMBL" id="NMD88684.1"/>
    </source>
</evidence>
<protein>
    <submittedName>
        <fullName evidence="3">Family 78 glycoside hydrolase catalytic domain</fullName>
    </submittedName>
</protein>
<dbReference type="Gene3D" id="1.50.10.10">
    <property type="match status" value="2"/>
</dbReference>
<name>A0A848AYG2_9BACT</name>
<dbReference type="AlphaFoldDB" id="A0A848AYG2"/>
<feature type="domain" description="Alpha-L-rhamnosidase six-hairpin glycosidase" evidence="2">
    <location>
        <begin position="273"/>
        <end position="481"/>
    </location>
</feature>
<evidence type="ECO:0000259" key="2">
    <source>
        <dbReference type="Pfam" id="PF17389"/>
    </source>
</evidence>
<dbReference type="Pfam" id="PF05592">
    <property type="entry name" value="Bac_rhamnosid"/>
    <property type="match status" value="1"/>
</dbReference>
<sequence>MKQMMKASGCSNSGNQYAWFRAEFPANAEIQIYADDFYELWNNGKFLAYGPARSGEPLLYFDRFQLSGSRNHVTVKVHGRKRVPQLFCNSPGVVAYWRAKRSNAYDSNAPYTIGDAGFTEFCNLDVEEADYVLAAFDDSDWLPAVEGRVLQASHLLPRPIPLFRETERKPLRITRKNGETLADFGEMVFGRLEIAGHKSANAEITIEYIEDLKSGWAHAEGRRAMYADRLTGHVTDFHWKSFNKRGFRYIAVCGNLESVPSIRLLEYAYPLQENGTFLCSDSALNNLWKISERTLRICMDDLFNDCPHRDQAQWMDAFVSSKAALSLFGITDLTRKCILQHAVCSFRHGKLLSPSIHGWSFMPDYAMIQILFIRWYFLVTNDMQLLAELWSNCAAGVAHMHVYRQSDGLLDNVEGAYLDNAFELCRLGKSAAMNALYYAALNAMAELAAVLGKTCESTAYYKEAEVVKQAFHRVFDRPDGTGTLRDSSDRPERSFYNYNFSCEFGGRFQGKTARAVFQISPPVSGCTTLYSAAFGPYRIFCNGVKVLDDNRPAAWTRPLPAYEPHATDLELHNDINTIIFEVDCNFLNWDLFFDAEGVEWGEGTLWEFDPADGSILSPPHQAVPRYWEPPTFSQATHGYAAYAGLIGNFALRAVLPNEYFRNYISIRVPLFSTETVDPAKLSSWILPPNTPWTMFYFLSALFENDLADEAFALLRRAWGVMLDRNAVNTWEEWNNNSSLCHAWGASPCWFFHREILGVKHEFLHRNEVVIRPALFNLEFARGRVMLGPKEWVEVELQRKTDYIQVVITPNTRRQIITDFTKLHRFESVIKQPAMELYNGTIR</sequence>
<dbReference type="InterPro" id="IPR008928">
    <property type="entry name" value="6-hairpin_glycosidase_sf"/>
</dbReference>
<dbReference type="SUPFAM" id="SSF48208">
    <property type="entry name" value="Six-hairpin glycosidases"/>
    <property type="match status" value="2"/>
</dbReference>
<accession>A0A848AYG2</accession>
<dbReference type="Gene3D" id="2.60.120.260">
    <property type="entry name" value="Galactose-binding domain-like"/>
    <property type="match status" value="2"/>
</dbReference>
<dbReference type="GO" id="GO:0005975">
    <property type="term" value="P:carbohydrate metabolic process"/>
    <property type="evidence" value="ECO:0007669"/>
    <property type="project" value="InterPro"/>
</dbReference>
<dbReference type="Proteomes" id="UP000576225">
    <property type="component" value="Unassembled WGS sequence"/>
</dbReference>
<evidence type="ECO:0000313" key="4">
    <source>
        <dbReference type="Proteomes" id="UP000576225"/>
    </source>
</evidence>
<proteinExistence type="predicted"/>
<dbReference type="GO" id="GO:0016787">
    <property type="term" value="F:hydrolase activity"/>
    <property type="evidence" value="ECO:0007669"/>
    <property type="project" value="UniProtKB-KW"/>
</dbReference>
<dbReference type="EMBL" id="JABAEW010000054">
    <property type="protein sequence ID" value="NMD88684.1"/>
    <property type="molecule type" value="Genomic_DNA"/>
</dbReference>
<keyword evidence="3" id="KW-0378">Hydrolase</keyword>
<dbReference type="InterPro" id="IPR008902">
    <property type="entry name" value="Rhamnosid_concanavalin"/>
</dbReference>
<feature type="domain" description="Alpha-L-rhamnosidase six-hairpin glycosidase" evidence="2">
    <location>
        <begin position="696"/>
        <end position="755"/>
    </location>
</feature>
<dbReference type="PANTHER" id="PTHR34987">
    <property type="entry name" value="C, PUTATIVE (AFU_ORTHOLOGUE AFUA_3G02880)-RELATED"/>
    <property type="match status" value="1"/>
</dbReference>